<sequence length="57" mass="6556">MMRQVKVIKTSSSKTMEDRINETIQNLNGEFVDIKLTGAYDGSSERFLAIIIYEKNE</sequence>
<evidence type="ECO:0000313" key="1">
    <source>
        <dbReference type="EMBL" id="GAE30648.1"/>
    </source>
</evidence>
<accession>W4QG69</accession>
<gene>
    <name evidence="1" type="ORF">JCM9152_2062</name>
</gene>
<organism evidence="1 2">
    <name type="scientific">Halalkalibacter hemicellulosilyticusJCM 9152</name>
    <dbReference type="NCBI Taxonomy" id="1236971"/>
    <lineage>
        <taxon>Bacteria</taxon>
        <taxon>Bacillati</taxon>
        <taxon>Bacillota</taxon>
        <taxon>Bacilli</taxon>
        <taxon>Bacillales</taxon>
        <taxon>Bacillaceae</taxon>
        <taxon>Halalkalibacter</taxon>
    </lineage>
</organism>
<reference evidence="1" key="1">
    <citation type="journal article" date="2014" name="Genome Announc.">
        <title>Draft Genome Sequences of Three Alkaliphilic Bacillus Strains, Bacillus wakoensis JCM 9140T, Bacillus akibai JCM 9157T, and Bacillus hemicellulosilyticus JCM 9152T.</title>
        <authorList>
            <person name="Yuki M."/>
            <person name="Oshima K."/>
            <person name="Suda W."/>
            <person name="Oshida Y."/>
            <person name="Kitamura K."/>
            <person name="Iida T."/>
            <person name="Hattori M."/>
            <person name="Ohkuma M."/>
        </authorList>
    </citation>
    <scope>NUCLEOTIDE SEQUENCE [LARGE SCALE GENOMIC DNA]</scope>
    <source>
        <strain evidence="1">JCM 9152</strain>
    </source>
</reference>
<evidence type="ECO:0000313" key="2">
    <source>
        <dbReference type="Proteomes" id="UP000018895"/>
    </source>
</evidence>
<dbReference type="AlphaFoldDB" id="W4QG69"/>
<keyword evidence="2" id="KW-1185">Reference proteome</keyword>
<name>W4QG69_9BACI</name>
<dbReference type="Proteomes" id="UP000018895">
    <property type="component" value="Unassembled WGS sequence"/>
</dbReference>
<evidence type="ECO:0008006" key="3">
    <source>
        <dbReference type="Google" id="ProtNLM"/>
    </source>
</evidence>
<dbReference type="EMBL" id="BAUU01000012">
    <property type="protein sequence ID" value="GAE30648.1"/>
    <property type="molecule type" value="Genomic_DNA"/>
</dbReference>
<proteinExistence type="predicted"/>
<comment type="caution">
    <text evidence="1">The sequence shown here is derived from an EMBL/GenBank/DDBJ whole genome shotgun (WGS) entry which is preliminary data.</text>
</comment>
<protein>
    <recommendedName>
        <fullName evidence="3">Protein cse60</fullName>
    </recommendedName>
</protein>